<reference evidence="2" key="1">
    <citation type="submission" date="2017-04" db="EMBL/GenBank/DDBJ databases">
        <title>Function of individual gut microbiota members based on whole genome sequencing of pure cultures obtained from chicken caecum.</title>
        <authorList>
            <person name="Medvecky M."/>
            <person name="Cejkova D."/>
            <person name="Polansky O."/>
            <person name="Karasova D."/>
            <person name="Kubasova T."/>
            <person name="Cizek A."/>
            <person name="Rychlik I."/>
        </authorList>
    </citation>
    <scope>NUCLEOTIDE SEQUENCE [LARGE SCALE GENOMIC DNA]</scope>
    <source>
        <strain evidence="2">An5</strain>
    </source>
</reference>
<evidence type="ECO:0000313" key="2">
    <source>
        <dbReference type="Proteomes" id="UP000195781"/>
    </source>
</evidence>
<dbReference type="AlphaFoldDB" id="A0A1Y3XMN6"/>
<accession>A0A1Y3XMN6</accession>
<comment type="caution">
    <text evidence="1">The sequence shown here is derived from an EMBL/GenBank/DDBJ whole genome shotgun (WGS) entry which is preliminary data.</text>
</comment>
<organism evidence="1 2">
    <name type="scientific">[Collinsella] massiliensis</name>
    <dbReference type="NCBI Taxonomy" id="1232426"/>
    <lineage>
        <taxon>Bacteria</taxon>
        <taxon>Bacillati</taxon>
        <taxon>Actinomycetota</taxon>
        <taxon>Coriobacteriia</taxon>
        <taxon>Coriobacteriales</taxon>
        <taxon>Coriobacteriaceae</taxon>
        <taxon>Enorma</taxon>
    </lineage>
</organism>
<gene>
    <name evidence="1" type="ORF">B5G02_08285</name>
</gene>
<sequence length="345" mass="38574">MDIPVVLSHKTAWLLRRTKHFADMRDRARERGRQCGEGPFLEDADLPDIGLREYGAPAHTVVQRITDALVSWGVPAQDAADIDVLVPFHNDRVRSRHLACHVHGGIVGEESVLPVARGLLSVGDALCFTQAATWMDRRALIEFGYELCGRYYLPFGQPYAEHDPYASKLELSQGVARLRGTRGVTAARTALASVFDGSRSPMETALAMMVTAPRSLGGLEYRHVSLNHRLDVPRAFSRCTPSTYYEIDLFSPTRSVGVEYDGEAHGETSRRGHDAERLNALSLMGYDMKVLTSVQFAHQLNMHRAMNAVAQSLGIKVDRSAQFQKRQDELRRFVIRGWLDARNES</sequence>
<dbReference type="Gene3D" id="3.40.960.10">
    <property type="entry name" value="VSR Endonuclease"/>
    <property type="match status" value="1"/>
</dbReference>
<dbReference type="OrthoDB" id="3183768at2"/>
<evidence type="ECO:0000313" key="1">
    <source>
        <dbReference type="EMBL" id="OUN86792.1"/>
    </source>
</evidence>
<dbReference type="RefSeq" id="WP_094335884.1">
    <property type="nucleotide sequence ID" value="NZ_NFIE01000019.1"/>
</dbReference>
<evidence type="ECO:0008006" key="3">
    <source>
        <dbReference type="Google" id="ProtNLM"/>
    </source>
</evidence>
<protein>
    <recommendedName>
        <fullName evidence="3">DUF559 domain-containing protein</fullName>
    </recommendedName>
</protein>
<proteinExistence type="predicted"/>
<keyword evidence="2" id="KW-1185">Reference proteome</keyword>
<dbReference type="EMBL" id="NFIE01000019">
    <property type="protein sequence ID" value="OUN86792.1"/>
    <property type="molecule type" value="Genomic_DNA"/>
</dbReference>
<dbReference type="Proteomes" id="UP000195781">
    <property type="component" value="Unassembled WGS sequence"/>
</dbReference>
<name>A0A1Y3XMN6_9ACTN</name>